<dbReference type="Pfam" id="PF13487">
    <property type="entry name" value="HD_5"/>
    <property type="match status" value="1"/>
</dbReference>
<dbReference type="InterPro" id="IPR013767">
    <property type="entry name" value="PAS_fold"/>
</dbReference>
<dbReference type="RefSeq" id="WP_068748696.1">
    <property type="nucleotide sequence ID" value="NZ_LOHZ01000033.1"/>
</dbReference>
<dbReference type="AlphaFoldDB" id="A0A162MFB1"/>
<dbReference type="Gene3D" id="3.30.450.20">
    <property type="entry name" value="PAS domain"/>
    <property type="match status" value="3"/>
</dbReference>
<feature type="coiled-coil region" evidence="1">
    <location>
        <begin position="621"/>
        <end position="648"/>
    </location>
</feature>
<feature type="domain" description="GGDEF" evidence="6">
    <location>
        <begin position="734"/>
        <end position="867"/>
    </location>
</feature>
<feature type="domain" description="PAS" evidence="4">
    <location>
        <begin position="461"/>
        <end position="513"/>
    </location>
</feature>
<feature type="transmembrane region" description="Helical" evidence="2">
    <location>
        <begin position="267"/>
        <end position="287"/>
    </location>
</feature>
<dbReference type="InterPro" id="IPR029787">
    <property type="entry name" value="Nucleotide_cyclase"/>
</dbReference>
<evidence type="ECO:0000256" key="2">
    <source>
        <dbReference type="SAM" id="Phobius"/>
    </source>
</evidence>
<dbReference type="InterPro" id="IPR052155">
    <property type="entry name" value="Biofilm_reg_signaling"/>
</dbReference>
<dbReference type="Pfam" id="PF13426">
    <property type="entry name" value="PAS_9"/>
    <property type="match status" value="1"/>
</dbReference>
<dbReference type="Pfam" id="PF00990">
    <property type="entry name" value="GGDEF"/>
    <property type="match status" value="1"/>
</dbReference>
<dbReference type="SMART" id="SM00267">
    <property type="entry name" value="GGDEF"/>
    <property type="match status" value="1"/>
</dbReference>
<dbReference type="PROSITE" id="PS50112">
    <property type="entry name" value="PAS"/>
    <property type="match status" value="2"/>
</dbReference>
<keyword evidence="2" id="KW-1133">Transmembrane helix</keyword>
<evidence type="ECO:0000259" key="7">
    <source>
        <dbReference type="PROSITE" id="PS51832"/>
    </source>
</evidence>
<dbReference type="SMART" id="SM00471">
    <property type="entry name" value="HDc"/>
    <property type="match status" value="1"/>
</dbReference>
<dbReference type="SUPFAM" id="SSF109604">
    <property type="entry name" value="HD-domain/PDEase-like"/>
    <property type="match status" value="1"/>
</dbReference>
<dbReference type="CDD" id="cd13704">
    <property type="entry name" value="PBP2_HisK"/>
    <property type="match status" value="1"/>
</dbReference>
<dbReference type="PROSITE" id="PS50887">
    <property type="entry name" value="GGDEF"/>
    <property type="match status" value="1"/>
</dbReference>
<dbReference type="PROSITE" id="PS50113">
    <property type="entry name" value="PAC"/>
    <property type="match status" value="1"/>
</dbReference>
<dbReference type="PANTHER" id="PTHR44757:SF2">
    <property type="entry name" value="BIOFILM ARCHITECTURE MAINTENANCE PROTEIN MBAA"/>
    <property type="match status" value="1"/>
</dbReference>
<gene>
    <name evidence="8" type="primary">glnH</name>
    <name evidence="8" type="ORF">ATZ99_15780</name>
</gene>
<dbReference type="InterPro" id="IPR000160">
    <property type="entry name" value="GGDEF_dom"/>
</dbReference>
<dbReference type="InterPro" id="IPR001610">
    <property type="entry name" value="PAC"/>
</dbReference>
<accession>A0A162MFB1</accession>
<sequence>MLNSKKITSALKKIPLVLFLFILSFSCATASQDQKITVAGDRNFPPYEFVDSSGNFQGFNIDIMSTISIYTGLEVEYIPMEWADALKALEEGKVDALLGMSKSEERDKKYDFSRPILVSSRVILVRRDDNEISSLKDLKGRKVAIQEGDIAEEIVRNMEGIDILRGSSQEEALFFLIDGQADAFIGNKYTARYFLKKYNLEDQVKIVGDPISETLYCIAVKEGNTELLNIFNYGINQMVEDGIYDKIIKKWFGEEPYDVKAAIRKHFYTMAVISVFLLSIIFLLIYLNKRLKDIIDKRTSEIRKANEELSAAYEEIYAQNEELTASFEELRTTGQRIKELQERLMLALEASETCVWEYDIESRRFYITENAAKLIKGCEVVCGYRTVLRSLEKKDRRMLLDAIRKAYSGKTKNIEVKVRARDLEGERKYLLIQGKYVDEKFTGVISDITELENYRRMLEFELERYKALFRNSRDGIVFYDSNRVFREVNPAFERIFGYSREEIIGKSIFDETVIKRFMFDINRAQKILKGEEYFLSYEGVRYKKDGTPVIAKMKDIVVSDKNGEVLGAFSFYEDITEEKRYLEQLRALFNHSPDAIVLLDKDHRIVDVNPAFEKLFEYGKEECLGRDVDELINKKEELENAKKLTQMVFDDEKLSVEGIRYTKSGKPIYVNIRGILIKVNEEIIGIYGIYTDITEIHEYRTKLEYMSLHDNLTGLYNRAFFEEELLRYTGSREYPISIIMMDLNGLKLINDSLGHDKGDKLLIKFSEVLLRSIRSSDILARIGGDEFALLLPRTSNSDAGKIVSRIKDNIEKFNEREAQEGLYLSLSIGYATAENEGENLKDVLKRADELMYRDKLLNSNSIRKQTLNVLMSILAEKDYINEGHAQRVKDLSLIIGKNLGLSPKELSDLALLAEVHDIGKVAISDSILNKKGPLTEEEWEILKQHSQKGYRIALSSPDLAGIAEFILKHHERWDGRGYPLGLKGKEIPLLCRILSVAEAFDAMTSRRPYSEQKSAKEALLEIKRNAGTQFDPEIVEIFLSLFDEELDKESSRR</sequence>
<evidence type="ECO:0000256" key="1">
    <source>
        <dbReference type="SAM" id="Coils"/>
    </source>
</evidence>
<feature type="domain" description="PAC" evidence="5">
    <location>
        <begin position="535"/>
        <end position="587"/>
    </location>
</feature>
<dbReference type="PROSITE" id="PS51257">
    <property type="entry name" value="PROKAR_LIPOPROTEIN"/>
    <property type="match status" value="1"/>
</dbReference>
<feature type="coiled-coil region" evidence="1">
    <location>
        <begin position="288"/>
        <end position="333"/>
    </location>
</feature>
<reference evidence="8 9" key="1">
    <citation type="submission" date="2015-12" db="EMBL/GenBank/DDBJ databases">
        <title>Draft genome of Thermovenabulum gondwanense isolated from a red thermophilic microbial mat colonisisng an outflow channel of a bore well.</title>
        <authorList>
            <person name="Patel B.K."/>
        </authorList>
    </citation>
    <scope>NUCLEOTIDE SEQUENCE [LARGE SCALE GENOMIC DNA]</scope>
    <source>
        <strain evidence="8 9">R270</strain>
    </source>
</reference>
<dbReference type="PROSITE" id="PS51832">
    <property type="entry name" value="HD_GYP"/>
    <property type="match status" value="1"/>
</dbReference>
<dbReference type="Gene3D" id="3.40.190.10">
    <property type="entry name" value="Periplasmic binding protein-like II"/>
    <property type="match status" value="2"/>
</dbReference>
<dbReference type="InterPro" id="IPR000014">
    <property type="entry name" value="PAS"/>
</dbReference>
<dbReference type="PATRIC" id="fig|520767.4.peg.1687"/>
<dbReference type="InterPro" id="IPR035965">
    <property type="entry name" value="PAS-like_dom_sf"/>
</dbReference>
<dbReference type="STRING" id="520767.ATZ99_15780"/>
<dbReference type="Gene3D" id="1.10.3210.10">
    <property type="entry name" value="Hypothetical protein af1432"/>
    <property type="match status" value="1"/>
</dbReference>
<dbReference type="SMART" id="SM00091">
    <property type="entry name" value="PAS"/>
    <property type="match status" value="3"/>
</dbReference>
<evidence type="ECO:0000256" key="3">
    <source>
        <dbReference type="SAM" id="SignalP"/>
    </source>
</evidence>
<name>A0A162MFB1_9FIRM</name>
<keyword evidence="1" id="KW-0175">Coiled coil</keyword>
<dbReference type="InterPro" id="IPR037522">
    <property type="entry name" value="HD_GYP_dom"/>
</dbReference>
<dbReference type="Pfam" id="PF00989">
    <property type="entry name" value="PAS"/>
    <property type="match status" value="1"/>
</dbReference>
<dbReference type="SUPFAM" id="SSF55785">
    <property type="entry name" value="PYP-like sensor domain (PAS domain)"/>
    <property type="match status" value="2"/>
</dbReference>
<dbReference type="CDD" id="cd00130">
    <property type="entry name" value="PAS"/>
    <property type="match status" value="2"/>
</dbReference>
<dbReference type="GO" id="GO:0006355">
    <property type="term" value="P:regulation of DNA-templated transcription"/>
    <property type="evidence" value="ECO:0007669"/>
    <property type="project" value="InterPro"/>
</dbReference>
<evidence type="ECO:0000313" key="9">
    <source>
        <dbReference type="Proteomes" id="UP000075737"/>
    </source>
</evidence>
<evidence type="ECO:0000313" key="8">
    <source>
        <dbReference type="EMBL" id="KYO65542.1"/>
    </source>
</evidence>
<keyword evidence="3" id="KW-0732">Signal</keyword>
<dbReference type="Pfam" id="PF00497">
    <property type="entry name" value="SBP_bac_3"/>
    <property type="match status" value="1"/>
</dbReference>
<dbReference type="SUPFAM" id="SSF55073">
    <property type="entry name" value="Nucleotide cyclase"/>
    <property type="match status" value="1"/>
</dbReference>
<keyword evidence="2" id="KW-0812">Transmembrane</keyword>
<dbReference type="NCBIfam" id="TIGR00254">
    <property type="entry name" value="GGDEF"/>
    <property type="match status" value="1"/>
</dbReference>
<comment type="caution">
    <text evidence="8">The sequence shown here is derived from an EMBL/GenBank/DDBJ whole genome shotgun (WGS) entry which is preliminary data.</text>
</comment>
<dbReference type="PANTHER" id="PTHR44757">
    <property type="entry name" value="DIGUANYLATE CYCLASE DGCP"/>
    <property type="match status" value="1"/>
</dbReference>
<feature type="signal peptide" evidence="3">
    <location>
        <begin position="1"/>
        <end position="30"/>
    </location>
</feature>
<dbReference type="SMART" id="SM00086">
    <property type="entry name" value="PAC"/>
    <property type="match status" value="2"/>
</dbReference>
<organism evidence="8 9">
    <name type="scientific">Thermovenabulum gondwanense</name>
    <dbReference type="NCBI Taxonomy" id="520767"/>
    <lineage>
        <taxon>Bacteria</taxon>
        <taxon>Bacillati</taxon>
        <taxon>Bacillota</taxon>
        <taxon>Clostridia</taxon>
        <taxon>Thermosediminibacterales</taxon>
        <taxon>Thermosediminibacteraceae</taxon>
        <taxon>Thermovenabulum</taxon>
    </lineage>
</organism>
<dbReference type="CDD" id="cd01949">
    <property type="entry name" value="GGDEF"/>
    <property type="match status" value="1"/>
</dbReference>
<dbReference type="CDD" id="cd00077">
    <property type="entry name" value="HDc"/>
    <property type="match status" value="1"/>
</dbReference>
<protein>
    <submittedName>
        <fullName evidence="8">Glutamine-binding periplasmic protein</fullName>
    </submittedName>
</protein>
<evidence type="ECO:0000259" key="5">
    <source>
        <dbReference type="PROSITE" id="PS50113"/>
    </source>
</evidence>
<dbReference type="InterPro" id="IPR043128">
    <property type="entry name" value="Rev_trsase/Diguanyl_cyclase"/>
</dbReference>
<feature type="domain" description="HD-GYP" evidence="7">
    <location>
        <begin position="859"/>
        <end position="1053"/>
    </location>
</feature>
<proteinExistence type="predicted"/>
<evidence type="ECO:0000259" key="6">
    <source>
        <dbReference type="PROSITE" id="PS50887"/>
    </source>
</evidence>
<feature type="chain" id="PRO_5007837643" evidence="3">
    <location>
        <begin position="31"/>
        <end position="1053"/>
    </location>
</feature>
<dbReference type="EMBL" id="LOHZ01000033">
    <property type="protein sequence ID" value="KYO65542.1"/>
    <property type="molecule type" value="Genomic_DNA"/>
</dbReference>
<dbReference type="Gene3D" id="3.30.70.270">
    <property type="match status" value="1"/>
</dbReference>
<keyword evidence="2" id="KW-0472">Membrane</keyword>
<dbReference type="SUPFAM" id="SSF53850">
    <property type="entry name" value="Periplasmic binding protein-like II"/>
    <property type="match status" value="1"/>
</dbReference>
<dbReference type="InterPro" id="IPR003607">
    <property type="entry name" value="HD/PDEase_dom"/>
</dbReference>
<dbReference type="InterPro" id="IPR000700">
    <property type="entry name" value="PAS-assoc_C"/>
</dbReference>
<keyword evidence="9" id="KW-1185">Reference proteome</keyword>
<evidence type="ECO:0000259" key="4">
    <source>
        <dbReference type="PROSITE" id="PS50112"/>
    </source>
</evidence>
<dbReference type="SMART" id="SM00062">
    <property type="entry name" value="PBPb"/>
    <property type="match status" value="1"/>
</dbReference>
<dbReference type="InterPro" id="IPR001638">
    <property type="entry name" value="Solute-binding_3/MltF_N"/>
</dbReference>
<dbReference type="Proteomes" id="UP000075737">
    <property type="component" value="Unassembled WGS sequence"/>
</dbReference>
<dbReference type="NCBIfam" id="TIGR00229">
    <property type="entry name" value="sensory_box"/>
    <property type="match status" value="2"/>
</dbReference>
<feature type="domain" description="PAS" evidence="4">
    <location>
        <begin position="581"/>
        <end position="651"/>
    </location>
</feature>